<keyword evidence="5" id="KW-0378">Hydrolase</keyword>
<dbReference type="Gene3D" id="1.10.8.60">
    <property type="match status" value="1"/>
</dbReference>
<protein>
    <submittedName>
        <fullName evidence="9">ATP-dependent Zn proteases</fullName>
    </submittedName>
</protein>
<dbReference type="InterPro" id="IPR041569">
    <property type="entry name" value="AAA_lid_3"/>
</dbReference>
<dbReference type="InterPro" id="IPR027417">
    <property type="entry name" value="P-loop_NTPase"/>
</dbReference>
<feature type="domain" description="AAA+ ATPase" evidence="8">
    <location>
        <begin position="235"/>
        <end position="374"/>
    </location>
</feature>
<dbReference type="GO" id="GO:0005886">
    <property type="term" value="C:plasma membrane"/>
    <property type="evidence" value="ECO:0007669"/>
    <property type="project" value="TreeGrafter"/>
</dbReference>
<sequence>MDRRSTALRERFPVTRKLGRFLAYCTVIRDCRRYPQLRCGEPVSLVLIMPEDVDVDDYRQAVHLASLRSRRTIRLGSNTAAKIVVAEENWSKGSKDPAGVGLLKEDRWVVLAADTAQLPAMVLAAVDGIIHLAAPEPRHFIAAGKICLGQSVSEEQAHELASMPLAVISTILRRGRPVSQSLERMRKAMEKPPPVEVRQLRIEHLHGLGEAGSWARELAIDLKDWRDGKIGWDDVDQGVLVSGAPGTGKTTFAKALATTCAVNLVVGSLARWQARGHLGDLLKAMRATFDEARRRSPCILFIDEVDALGDRETFRGENAQYNIEVVAGLLECLDGIEQREGVVVVGACNYPERLDAALVRPGRFDRHVQIPLPDAGAREGIVRWHLDNALVGENLSFIAARTEGWSGAALERLVRDARRLARRARRAIAIEDLTASLPPTIAIPEQLMRRTAVHEAGHATVAIALGRRFESVEIRDVVEPALSVQPLGGVLVGPRAVVDTTAQSLLDEICFLLGGTAAEDVFLGSRSIGGGGTRGSDLHLATLTALRLETSYGLGQGLAFLAADGEADLWRTLHMSPTVRERIEGILAEQMTRARSIIQHHRIGTKQVANELLKERKIGFAPIVALISNSEPLELTADHESAAWEIVQPM</sequence>
<dbReference type="Gene3D" id="3.40.50.300">
    <property type="entry name" value="P-loop containing nucleotide triphosphate hydrolases"/>
    <property type="match status" value="1"/>
</dbReference>
<name>A0A1T5AIY5_9HYPH</name>
<dbReference type="GO" id="GO:0016887">
    <property type="term" value="F:ATP hydrolysis activity"/>
    <property type="evidence" value="ECO:0007669"/>
    <property type="project" value="InterPro"/>
</dbReference>
<dbReference type="GO" id="GO:0004176">
    <property type="term" value="F:ATP-dependent peptidase activity"/>
    <property type="evidence" value="ECO:0007669"/>
    <property type="project" value="InterPro"/>
</dbReference>
<dbReference type="GO" id="GO:0006508">
    <property type="term" value="P:proteolysis"/>
    <property type="evidence" value="ECO:0007669"/>
    <property type="project" value="UniProtKB-KW"/>
</dbReference>
<dbReference type="CDD" id="cd19481">
    <property type="entry name" value="RecA-like_protease"/>
    <property type="match status" value="1"/>
</dbReference>
<dbReference type="Gene3D" id="1.20.58.760">
    <property type="entry name" value="Peptidase M41"/>
    <property type="match status" value="1"/>
</dbReference>
<dbReference type="InterPro" id="IPR003959">
    <property type="entry name" value="ATPase_AAA_core"/>
</dbReference>
<proteinExistence type="inferred from homology"/>
<dbReference type="SUPFAM" id="SSF52540">
    <property type="entry name" value="P-loop containing nucleoside triphosphate hydrolases"/>
    <property type="match status" value="1"/>
</dbReference>
<evidence type="ECO:0000313" key="10">
    <source>
        <dbReference type="Proteomes" id="UP000190130"/>
    </source>
</evidence>
<dbReference type="GO" id="GO:0005524">
    <property type="term" value="F:ATP binding"/>
    <property type="evidence" value="ECO:0007669"/>
    <property type="project" value="InterPro"/>
</dbReference>
<dbReference type="InterPro" id="IPR037219">
    <property type="entry name" value="Peptidase_M41-like"/>
</dbReference>
<comment type="similarity">
    <text evidence="2">In the C-terminal section; belongs to the peptidase M41 family.</text>
</comment>
<evidence type="ECO:0000256" key="7">
    <source>
        <dbReference type="ARBA" id="ARBA00023049"/>
    </source>
</evidence>
<dbReference type="InterPro" id="IPR003593">
    <property type="entry name" value="AAA+_ATPase"/>
</dbReference>
<dbReference type="Pfam" id="PF00004">
    <property type="entry name" value="AAA"/>
    <property type="match status" value="1"/>
</dbReference>
<dbReference type="GO" id="GO:0004222">
    <property type="term" value="F:metalloendopeptidase activity"/>
    <property type="evidence" value="ECO:0007669"/>
    <property type="project" value="InterPro"/>
</dbReference>
<evidence type="ECO:0000256" key="3">
    <source>
        <dbReference type="ARBA" id="ARBA00022670"/>
    </source>
</evidence>
<dbReference type="Proteomes" id="UP000190130">
    <property type="component" value="Unassembled WGS sequence"/>
</dbReference>
<dbReference type="AlphaFoldDB" id="A0A1T5AIY5"/>
<evidence type="ECO:0000256" key="1">
    <source>
        <dbReference type="ARBA" id="ARBA00001947"/>
    </source>
</evidence>
<comment type="cofactor">
    <cofactor evidence="1">
        <name>Zn(2+)</name>
        <dbReference type="ChEBI" id="CHEBI:29105"/>
    </cofactor>
</comment>
<dbReference type="GO" id="GO:0030163">
    <property type="term" value="P:protein catabolic process"/>
    <property type="evidence" value="ECO:0007669"/>
    <property type="project" value="TreeGrafter"/>
</dbReference>
<dbReference type="SUPFAM" id="SSF140990">
    <property type="entry name" value="FtsH protease domain-like"/>
    <property type="match status" value="1"/>
</dbReference>
<dbReference type="PANTHER" id="PTHR23076:SF97">
    <property type="entry name" value="ATP-DEPENDENT ZINC METALLOPROTEASE YME1L1"/>
    <property type="match status" value="1"/>
</dbReference>
<accession>A0A1T5AIY5</accession>
<keyword evidence="4" id="KW-0479">Metal-binding</keyword>
<dbReference type="EMBL" id="FUYX01000001">
    <property type="protein sequence ID" value="SKB34563.1"/>
    <property type="molecule type" value="Genomic_DNA"/>
</dbReference>
<gene>
    <name evidence="9" type="ORF">SAMN05660750_00222</name>
</gene>
<dbReference type="Pfam" id="PF17862">
    <property type="entry name" value="AAA_lid_3"/>
    <property type="match status" value="1"/>
</dbReference>
<evidence type="ECO:0000313" key="9">
    <source>
        <dbReference type="EMBL" id="SKB34563.1"/>
    </source>
</evidence>
<keyword evidence="7" id="KW-0482">Metalloprotease</keyword>
<evidence type="ECO:0000256" key="5">
    <source>
        <dbReference type="ARBA" id="ARBA00022801"/>
    </source>
</evidence>
<evidence type="ECO:0000256" key="6">
    <source>
        <dbReference type="ARBA" id="ARBA00022833"/>
    </source>
</evidence>
<dbReference type="Pfam" id="PF01434">
    <property type="entry name" value="Peptidase_M41"/>
    <property type="match status" value="1"/>
</dbReference>
<reference evidence="9 10" key="1">
    <citation type="submission" date="2017-02" db="EMBL/GenBank/DDBJ databases">
        <authorList>
            <person name="Peterson S.W."/>
        </authorList>
    </citation>
    <scope>NUCLEOTIDE SEQUENCE [LARGE SCALE GENOMIC DNA]</scope>
    <source>
        <strain evidence="9 10">DSM 9653</strain>
    </source>
</reference>
<evidence type="ECO:0000259" key="8">
    <source>
        <dbReference type="SMART" id="SM00382"/>
    </source>
</evidence>
<dbReference type="SMART" id="SM00382">
    <property type="entry name" value="AAA"/>
    <property type="match status" value="1"/>
</dbReference>
<evidence type="ECO:0000256" key="2">
    <source>
        <dbReference type="ARBA" id="ARBA00010044"/>
    </source>
</evidence>
<dbReference type="PANTHER" id="PTHR23076">
    <property type="entry name" value="METALLOPROTEASE M41 FTSH"/>
    <property type="match status" value="1"/>
</dbReference>
<organism evidence="9 10">
    <name type="scientific">Bosea thiooxidans</name>
    <dbReference type="NCBI Taxonomy" id="53254"/>
    <lineage>
        <taxon>Bacteria</taxon>
        <taxon>Pseudomonadati</taxon>
        <taxon>Pseudomonadota</taxon>
        <taxon>Alphaproteobacteria</taxon>
        <taxon>Hyphomicrobiales</taxon>
        <taxon>Boseaceae</taxon>
        <taxon>Bosea</taxon>
    </lineage>
</organism>
<evidence type="ECO:0000256" key="4">
    <source>
        <dbReference type="ARBA" id="ARBA00022723"/>
    </source>
</evidence>
<dbReference type="GO" id="GO:0046872">
    <property type="term" value="F:metal ion binding"/>
    <property type="evidence" value="ECO:0007669"/>
    <property type="project" value="UniProtKB-KW"/>
</dbReference>
<dbReference type="InterPro" id="IPR000642">
    <property type="entry name" value="Peptidase_M41"/>
</dbReference>
<keyword evidence="6" id="KW-0862">Zinc</keyword>
<keyword evidence="3 9" id="KW-0645">Protease</keyword>